<protein>
    <submittedName>
        <fullName evidence="1">Uncharacterized protein</fullName>
    </submittedName>
</protein>
<dbReference type="EMBL" id="JBBNAF010000012">
    <property type="protein sequence ID" value="KAK9092404.1"/>
    <property type="molecule type" value="Genomic_DNA"/>
</dbReference>
<dbReference type="AlphaFoldDB" id="A0AAP0EFQ5"/>
<dbReference type="Proteomes" id="UP001420932">
    <property type="component" value="Unassembled WGS sequence"/>
</dbReference>
<sequence length="125" mass="14273">MSSDSFSSSLSVDHDECRELGERISDPGVCNPLIERLVKDLYDFGLQPEVHNTKTIKLHAEYAAHWSCSEENSLVTLWTLLGCPKIEIFVDIETIGKHPSNVYEGFWRTLDTKFLFSSFELCIFP</sequence>
<name>A0AAP0EFQ5_9MAGN</name>
<reference evidence="1 2" key="1">
    <citation type="submission" date="2024-01" db="EMBL/GenBank/DDBJ databases">
        <title>Genome assemblies of Stephania.</title>
        <authorList>
            <person name="Yang L."/>
        </authorList>
    </citation>
    <scope>NUCLEOTIDE SEQUENCE [LARGE SCALE GENOMIC DNA]</scope>
    <source>
        <strain evidence="1">YNDBR</strain>
        <tissue evidence="1">Leaf</tissue>
    </source>
</reference>
<gene>
    <name evidence="1" type="ORF">Syun_027315</name>
</gene>
<evidence type="ECO:0000313" key="1">
    <source>
        <dbReference type="EMBL" id="KAK9092404.1"/>
    </source>
</evidence>
<keyword evidence="2" id="KW-1185">Reference proteome</keyword>
<evidence type="ECO:0000313" key="2">
    <source>
        <dbReference type="Proteomes" id="UP001420932"/>
    </source>
</evidence>
<proteinExistence type="predicted"/>
<accession>A0AAP0EFQ5</accession>
<organism evidence="1 2">
    <name type="scientific">Stephania yunnanensis</name>
    <dbReference type="NCBI Taxonomy" id="152371"/>
    <lineage>
        <taxon>Eukaryota</taxon>
        <taxon>Viridiplantae</taxon>
        <taxon>Streptophyta</taxon>
        <taxon>Embryophyta</taxon>
        <taxon>Tracheophyta</taxon>
        <taxon>Spermatophyta</taxon>
        <taxon>Magnoliopsida</taxon>
        <taxon>Ranunculales</taxon>
        <taxon>Menispermaceae</taxon>
        <taxon>Menispermoideae</taxon>
        <taxon>Cissampelideae</taxon>
        <taxon>Stephania</taxon>
    </lineage>
</organism>
<comment type="caution">
    <text evidence="1">The sequence shown here is derived from an EMBL/GenBank/DDBJ whole genome shotgun (WGS) entry which is preliminary data.</text>
</comment>